<organism evidence="5 6">
    <name type="scientific">Desulfofustis glycolicus DSM 9705</name>
    <dbReference type="NCBI Taxonomy" id="1121409"/>
    <lineage>
        <taxon>Bacteria</taxon>
        <taxon>Pseudomonadati</taxon>
        <taxon>Thermodesulfobacteriota</taxon>
        <taxon>Desulfobulbia</taxon>
        <taxon>Desulfobulbales</taxon>
        <taxon>Desulfocapsaceae</taxon>
        <taxon>Desulfofustis</taxon>
    </lineage>
</organism>
<dbReference type="STRING" id="1121409.SAMN02745124_00374"/>
<name>A0A1M5SIP9_9BACT</name>
<protein>
    <submittedName>
        <fullName evidence="5">ATP-grasp domain-containing protein</fullName>
    </submittedName>
</protein>
<proteinExistence type="predicted"/>
<evidence type="ECO:0000256" key="3">
    <source>
        <dbReference type="ARBA" id="ARBA00022840"/>
    </source>
</evidence>
<sequence>MVENIFVAGLDSLHLAQLQSLKKAERYHFHSLISYEEIKCGKTFPVRSFVSRACQTLEEFAGSVDGVIGFWDFPVSTVLPYIRQQAGLAGPSLTSVLKCEHKYWSRLMQAEVVPELIPAFRVVNPFASDAVERCDLPFPFWLKPVKSVLSHLGFLVRDRIEFASCLETIREHIGRYARPFNYILGLADLPDEIRSVDGFHCIAESLISSGYQCTLEGYVLGGEVVIYGVIDSIREGGENCSSFARYQYPSALPAAVQGRMAAAAAKVLVRAGYDDAPFNIEFYWNRASDTIALLEVNTRISKSHCPLFKMVDGEYHHDVLIDVALGRQPRFPYRQGEYGVAAKFMLRRFQDGIVRRIPDLDAIERLKRTFPACEVTIKVRSGMRLSDLRDQDSYSFEIGELYLGADTGEELLARYRQALIMLPFAIEQIEAAA</sequence>
<gene>
    <name evidence="5" type="ORF">SAMN02745124_00374</name>
</gene>
<dbReference type="EMBL" id="FQXS01000001">
    <property type="protein sequence ID" value="SHH38369.1"/>
    <property type="molecule type" value="Genomic_DNA"/>
</dbReference>
<dbReference type="RefSeq" id="WP_073373107.1">
    <property type="nucleotide sequence ID" value="NZ_FQXS01000001.1"/>
</dbReference>
<evidence type="ECO:0000313" key="6">
    <source>
        <dbReference type="Proteomes" id="UP000184139"/>
    </source>
</evidence>
<dbReference type="GO" id="GO:0016874">
    <property type="term" value="F:ligase activity"/>
    <property type="evidence" value="ECO:0007669"/>
    <property type="project" value="UniProtKB-KW"/>
</dbReference>
<accession>A0A1M5SIP9</accession>
<evidence type="ECO:0000313" key="5">
    <source>
        <dbReference type="EMBL" id="SHH38369.1"/>
    </source>
</evidence>
<evidence type="ECO:0000256" key="1">
    <source>
        <dbReference type="ARBA" id="ARBA00022598"/>
    </source>
</evidence>
<evidence type="ECO:0000259" key="4">
    <source>
        <dbReference type="PROSITE" id="PS00867"/>
    </source>
</evidence>
<dbReference type="AlphaFoldDB" id="A0A1M5SIP9"/>
<dbReference type="Pfam" id="PF02786">
    <property type="entry name" value="CPSase_L_D2"/>
    <property type="match status" value="1"/>
</dbReference>
<dbReference type="Proteomes" id="UP000184139">
    <property type="component" value="Unassembled WGS sequence"/>
</dbReference>
<keyword evidence="6" id="KW-1185">Reference proteome</keyword>
<evidence type="ECO:0000256" key="2">
    <source>
        <dbReference type="ARBA" id="ARBA00022741"/>
    </source>
</evidence>
<dbReference type="Gene3D" id="3.30.470.20">
    <property type="entry name" value="ATP-grasp fold, B domain"/>
    <property type="match status" value="1"/>
</dbReference>
<keyword evidence="2" id="KW-0547">Nucleotide-binding</keyword>
<dbReference type="InterPro" id="IPR052032">
    <property type="entry name" value="ATP-dep_AA_Ligase"/>
</dbReference>
<dbReference type="GO" id="GO:0005524">
    <property type="term" value="F:ATP binding"/>
    <property type="evidence" value="ECO:0007669"/>
    <property type="project" value="UniProtKB-KW"/>
</dbReference>
<keyword evidence="1" id="KW-0436">Ligase</keyword>
<dbReference type="InterPro" id="IPR005479">
    <property type="entry name" value="CPAse_ATP-bd"/>
</dbReference>
<dbReference type="PANTHER" id="PTHR43585">
    <property type="entry name" value="FUMIPYRROLE BIOSYNTHESIS PROTEIN C"/>
    <property type="match status" value="1"/>
</dbReference>
<dbReference type="SUPFAM" id="SSF56059">
    <property type="entry name" value="Glutathione synthetase ATP-binding domain-like"/>
    <property type="match status" value="1"/>
</dbReference>
<reference evidence="5 6" key="1">
    <citation type="submission" date="2016-11" db="EMBL/GenBank/DDBJ databases">
        <authorList>
            <person name="Jaros S."/>
            <person name="Januszkiewicz K."/>
            <person name="Wedrychowicz H."/>
        </authorList>
    </citation>
    <scope>NUCLEOTIDE SEQUENCE [LARGE SCALE GENOMIC DNA]</scope>
    <source>
        <strain evidence="5 6">DSM 9705</strain>
    </source>
</reference>
<dbReference type="PANTHER" id="PTHR43585:SF2">
    <property type="entry name" value="ATP-GRASP ENZYME FSQD"/>
    <property type="match status" value="1"/>
</dbReference>
<dbReference type="PROSITE" id="PS00867">
    <property type="entry name" value="CPSASE_2"/>
    <property type="match status" value="1"/>
</dbReference>
<feature type="domain" description="Carbamoyl phosphate synthase ATP-binding" evidence="4">
    <location>
        <begin position="293"/>
        <end position="300"/>
    </location>
</feature>
<keyword evidence="3" id="KW-0067">ATP-binding</keyword>
<dbReference type="OrthoDB" id="8441067at2"/>